<dbReference type="PRINTS" id="PR01040">
    <property type="entry name" value="TRNASYNTHTYR"/>
</dbReference>
<dbReference type="OrthoDB" id="337870at2759"/>
<keyword evidence="16" id="KW-1185">Reference proteome</keyword>
<keyword evidence="10" id="KW-0496">Mitochondrion</keyword>
<evidence type="ECO:0000256" key="10">
    <source>
        <dbReference type="ARBA" id="ARBA00023128"/>
    </source>
</evidence>
<comment type="function">
    <text evidence="1">Catalyzes the attachment of tyrosine to tRNA(Tyr) in a two-step reaction: tyrosine is first activated by ATP to form Tyr-AMP and then transferred to the acceptor end of tRNA(Tyr).</text>
</comment>
<dbReference type="InterPro" id="IPR002307">
    <property type="entry name" value="Tyr-tRNA-ligase"/>
</dbReference>
<comment type="subcellular location">
    <subcellularLocation>
        <location evidence="2">Mitochondrion matrix</location>
    </subcellularLocation>
</comment>
<dbReference type="RefSeq" id="XP_781450.4">
    <property type="nucleotide sequence ID" value="XM_776357.5"/>
</dbReference>
<dbReference type="InterPro" id="IPR036986">
    <property type="entry name" value="S4_RNA-bd_sf"/>
</dbReference>
<dbReference type="InterPro" id="IPR014729">
    <property type="entry name" value="Rossmann-like_a/b/a_fold"/>
</dbReference>
<dbReference type="Pfam" id="PF00579">
    <property type="entry name" value="tRNA-synt_1b"/>
    <property type="match status" value="1"/>
</dbReference>
<name>A0A7M7R9X8_STRPU</name>
<organism evidence="15 16">
    <name type="scientific">Strongylocentrotus purpuratus</name>
    <name type="common">Purple sea urchin</name>
    <dbReference type="NCBI Taxonomy" id="7668"/>
    <lineage>
        <taxon>Eukaryota</taxon>
        <taxon>Metazoa</taxon>
        <taxon>Echinodermata</taxon>
        <taxon>Eleutherozoa</taxon>
        <taxon>Echinozoa</taxon>
        <taxon>Echinoidea</taxon>
        <taxon>Euechinoidea</taxon>
        <taxon>Echinacea</taxon>
        <taxon>Camarodonta</taxon>
        <taxon>Echinidea</taxon>
        <taxon>Strongylocentrotidae</taxon>
        <taxon>Strongylocentrotus</taxon>
    </lineage>
</organism>
<comment type="similarity">
    <text evidence="3 14">Belongs to the class-I aminoacyl-tRNA synthetase family.</text>
</comment>
<keyword evidence="9" id="KW-0809">Transit peptide</keyword>
<dbReference type="InParanoid" id="A0A7M7R9X8"/>
<dbReference type="CDD" id="cd00805">
    <property type="entry name" value="TyrRS_core"/>
    <property type="match status" value="1"/>
</dbReference>
<dbReference type="AlphaFoldDB" id="A0A7M7R9X8"/>
<evidence type="ECO:0000256" key="5">
    <source>
        <dbReference type="ARBA" id="ARBA00022598"/>
    </source>
</evidence>
<evidence type="ECO:0000256" key="7">
    <source>
        <dbReference type="ARBA" id="ARBA00022840"/>
    </source>
</evidence>
<protein>
    <recommendedName>
        <fullName evidence="14">Tyrosine--tRNA ligase</fullName>
        <ecNumber evidence="14">6.1.1.1</ecNumber>
    </recommendedName>
    <alternativeName>
        <fullName evidence="14">Tyrosyl-tRNA synthetase</fullName>
    </alternativeName>
</protein>
<dbReference type="PROSITE" id="PS50889">
    <property type="entry name" value="S4"/>
    <property type="match status" value="1"/>
</dbReference>
<proteinExistence type="inferred from homology"/>
<comment type="subunit">
    <text evidence="4">Homodimer.</text>
</comment>
<keyword evidence="11 14" id="KW-0030">Aminoacyl-tRNA synthetase</keyword>
<accession>A0A7M7R9X8</accession>
<dbReference type="GeneID" id="576003"/>
<dbReference type="PROSITE" id="PS00178">
    <property type="entry name" value="AA_TRNA_LIGASE_I"/>
    <property type="match status" value="1"/>
</dbReference>
<dbReference type="EC" id="6.1.1.1" evidence="14"/>
<dbReference type="FunFam" id="3.10.290.10:FF:000017">
    <property type="entry name" value="Tyrosine--tRNA ligase"/>
    <property type="match status" value="1"/>
</dbReference>
<keyword evidence="6 14" id="KW-0547">Nucleotide-binding</keyword>
<dbReference type="FunFam" id="3.40.50.620:FF:000107">
    <property type="entry name" value="Tyrosine--tRNA ligase"/>
    <property type="match status" value="1"/>
</dbReference>
<evidence type="ECO:0000256" key="1">
    <source>
        <dbReference type="ARBA" id="ARBA00002025"/>
    </source>
</evidence>
<dbReference type="GO" id="GO:0043039">
    <property type="term" value="P:tRNA aminoacylation"/>
    <property type="evidence" value="ECO:0000318"/>
    <property type="project" value="GO_Central"/>
</dbReference>
<keyword evidence="5 14" id="KW-0436">Ligase</keyword>
<sequence length="466" mass="52379">MSLRASFSIQRLFTRYLQSQLVVQNGRQTYCTNSNILTLHHRGVFNDVFPPQSDELPKLLTSSPQSIYCGVDPTAESLHIGNLLALIALIHCQRAGHQCIALIGGATALIGDPSGKSTERESLHPDLVERNAASIHQSLQRIFTNHERLFWKRDKTLPDIRIMNNQDWYKSENLVQFLGTYGRFFRMGSMLSRQSVQTRLNSPEGMSFSEFAYQIFQAYDFLHLHEQYGCNIQIGGTDQLGNIMSGHDLIRRTAGNEVYGLTIPLVTSATGDKLGKTAGNAVWINRDKTSEFDLYQYFIRMHDNDVEKSLKLFTFLPLQDIDAVVRKHKAKPEKRKAQRLLAEQVLLLVHGEEGLEKARRLTEALYSSDPGALERLSVEEVSQLFGGGSFVEIMLEPGLTVYQVAVAAGALPKDRGVGIIEDGGVYVNKQRVTNPHEVLQKGLHILSNNVTLLRIGKKNYTLIKWV</sequence>
<dbReference type="FunCoup" id="A0A7M7R9X8">
    <property type="interactions" value="1296"/>
</dbReference>
<keyword evidence="8 14" id="KW-0648">Protein biosynthesis</keyword>
<dbReference type="GO" id="GO:0005524">
    <property type="term" value="F:ATP binding"/>
    <property type="evidence" value="ECO:0007669"/>
    <property type="project" value="UniProtKB-KW"/>
</dbReference>
<dbReference type="GO" id="GO:0005739">
    <property type="term" value="C:mitochondrion"/>
    <property type="evidence" value="ECO:0000318"/>
    <property type="project" value="GO_Central"/>
</dbReference>
<evidence type="ECO:0000256" key="13">
    <source>
        <dbReference type="PROSITE-ProRule" id="PRU00182"/>
    </source>
</evidence>
<dbReference type="NCBIfam" id="TIGR00234">
    <property type="entry name" value="tyrS"/>
    <property type="match status" value="1"/>
</dbReference>
<dbReference type="PANTHER" id="PTHR11766">
    <property type="entry name" value="TYROSYL-TRNA SYNTHETASE"/>
    <property type="match status" value="1"/>
</dbReference>
<keyword evidence="7 14" id="KW-0067">ATP-binding</keyword>
<dbReference type="InterPro" id="IPR024107">
    <property type="entry name" value="Tyr-tRNA-ligase_bac_1"/>
</dbReference>
<evidence type="ECO:0000256" key="11">
    <source>
        <dbReference type="ARBA" id="ARBA00023146"/>
    </source>
</evidence>
<dbReference type="EnsemblMetazoa" id="XM_776357">
    <property type="protein sequence ID" value="XP_781450"/>
    <property type="gene ID" value="LOC576003"/>
</dbReference>
<reference evidence="16" key="1">
    <citation type="submission" date="2015-02" db="EMBL/GenBank/DDBJ databases">
        <title>Genome sequencing for Strongylocentrotus purpuratus.</title>
        <authorList>
            <person name="Murali S."/>
            <person name="Liu Y."/>
            <person name="Vee V."/>
            <person name="English A."/>
            <person name="Wang M."/>
            <person name="Skinner E."/>
            <person name="Han Y."/>
            <person name="Muzny D.M."/>
            <person name="Worley K.C."/>
            <person name="Gibbs R.A."/>
        </authorList>
    </citation>
    <scope>NUCLEOTIDE SEQUENCE</scope>
</reference>
<evidence type="ECO:0000256" key="2">
    <source>
        <dbReference type="ARBA" id="ARBA00004305"/>
    </source>
</evidence>
<evidence type="ECO:0000256" key="9">
    <source>
        <dbReference type="ARBA" id="ARBA00022946"/>
    </source>
</evidence>
<dbReference type="KEGG" id="spu:576003"/>
<dbReference type="InterPro" id="IPR002305">
    <property type="entry name" value="aa-tRNA-synth_Ic"/>
</dbReference>
<dbReference type="Gene3D" id="1.10.240.10">
    <property type="entry name" value="Tyrosyl-Transfer RNA Synthetase"/>
    <property type="match status" value="1"/>
</dbReference>
<evidence type="ECO:0000256" key="6">
    <source>
        <dbReference type="ARBA" id="ARBA00022741"/>
    </source>
</evidence>
<evidence type="ECO:0000256" key="3">
    <source>
        <dbReference type="ARBA" id="ARBA00005594"/>
    </source>
</evidence>
<dbReference type="OMA" id="YMMAKDS"/>
<reference evidence="15" key="2">
    <citation type="submission" date="2021-01" db="UniProtKB">
        <authorList>
            <consortium name="EnsemblMetazoa"/>
        </authorList>
    </citation>
    <scope>IDENTIFICATION</scope>
</reference>
<comment type="catalytic activity">
    <reaction evidence="12 14">
        <text>tRNA(Tyr) + L-tyrosine + ATP = L-tyrosyl-tRNA(Tyr) + AMP + diphosphate + H(+)</text>
        <dbReference type="Rhea" id="RHEA:10220"/>
        <dbReference type="Rhea" id="RHEA-COMP:9706"/>
        <dbReference type="Rhea" id="RHEA-COMP:9707"/>
        <dbReference type="ChEBI" id="CHEBI:15378"/>
        <dbReference type="ChEBI" id="CHEBI:30616"/>
        <dbReference type="ChEBI" id="CHEBI:33019"/>
        <dbReference type="ChEBI" id="CHEBI:58315"/>
        <dbReference type="ChEBI" id="CHEBI:78442"/>
        <dbReference type="ChEBI" id="CHEBI:78536"/>
        <dbReference type="ChEBI" id="CHEBI:456215"/>
        <dbReference type="EC" id="6.1.1.1"/>
    </reaction>
</comment>
<keyword evidence="13" id="KW-0694">RNA-binding</keyword>
<dbReference type="PANTHER" id="PTHR11766:SF0">
    <property type="entry name" value="TYROSINE--TRNA LIGASE, MITOCHONDRIAL"/>
    <property type="match status" value="1"/>
</dbReference>
<dbReference type="Proteomes" id="UP000007110">
    <property type="component" value="Unassembled WGS sequence"/>
</dbReference>
<dbReference type="InterPro" id="IPR024088">
    <property type="entry name" value="Tyr-tRNA-ligase_bac-type"/>
</dbReference>
<evidence type="ECO:0000256" key="12">
    <source>
        <dbReference type="ARBA" id="ARBA00048248"/>
    </source>
</evidence>
<dbReference type="InterPro" id="IPR001412">
    <property type="entry name" value="aa-tRNA-synth_I_CS"/>
</dbReference>
<evidence type="ECO:0000256" key="4">
    <source>
        <dbReference type="ARBA" id="ARBA00011738"/>
    </source>
</evidence>
<dbReference type="Gene3D" id="3.10.290.10">
    <property type="entry name" value="RNA-binding S4 domain"/>
    <property type="match status" value="1"/>
</dbReference>
<evidence type="ECO:0000313" key="16">
    <source>
        <dbReference type="Proteomes" id="UP000007110"/>
    </source>
</evidence>
<dbReference type="GO" id="GO:0005829">
    <property type="term" value="C:cytosol"/>
    <property type="evidence" value="ECO:0000318"/>
    <property type="project" value="GO_Central"/>
</dbReference>
<dbReference type="GO" id="GO:0005759">
    <property type="term" value="C:mitochondrial matrix"/>
    <property type="evidence" value="ECO:0007669"/>
    <property type="project" value="UniProtKB-SubCell"/>
</dbReference>
<evidence type="ECO:0000256" key="8">
    <source>
        <dbReference type="ARBA" id="ARBA00022917"/>
    </source>
</evidence>
<evidence type="ECO:0000256" key="14">
    <source>
        <dbReference type="RuleBase" id="RU361234"/>
    </source>
</evidence>
<evidence type="ECO:0000313" key="15">
    <source>
        <dbReference type="EnsemblMetazoa" id="XP_781450"/>
    </source>
</evidence>
<dbReference type="GO" id="GO:0003723">
    <property type="term" value="F:RNA binding"/>
    <property type="evidence" value="ECO:0007669"/>
    <property type="project" value="UniProtKB-KW"/>
</dbReference>
<dbReference type="FunFam" id="1.10.240.10:FF:000001">
    <property type="entry name" value="Tyrosine--tRNA ligase"/>
    <property type="match status" value="1"/>
</dbReference>
<dbReference type="HAMAP" id="MF_02006">
    <property type="entry name" value="Tyr_tRNA_synth_type1"/>
    <property type="match status" value="1"/>
</dbReference>
<dbReference type="GO" id="GO:0006437">
    <property type="term" value="P:tyrosyl-tRNA aminoacylation"/>
    <property type="evidence" value="ECO:0007669"/>
    <property type="project" value="InterPro"/>
</dbReference>
<dbReference type="GO" id="GO:0004831">
    <property type="term" value="F:tyrosine-tRNA ligase activity"/>
    <property type="evidence" value="ECO:0000318"/>
    <property type="project" value="GO_Central"/>
</dbReference>
<dbReference type="Gene3D" id="3.40.50.620">
    <property type="entry name" value="HUPs"/>
    <property type="match status" value="1"/>
</dbReference>
<dbReference type="SUPFAM" id="SSF52374">
    <property type="entry name" value="Nucleotidylyl transferase"/>
    <property type="match status" value="1"/>
</dbReference>
<dbReference type="SUPFAM" id="SSF55174">
    <property type="entry name" value="Alpha-L RNA-binding motif"/>
    <property type="match status" value="1"/>
</dbReference>